<comment type="caution">
    <text evidence="3">The sequence shown here is derived from an EMBL/GenBank/DDBJ whole genome shotgun (WGS) entry which is preliminary data.</text>
</comment>
<dbReference type="GO" id="GO:0006508">
    <property type="term" value="P:proteolysis"/>
    <property type="evidence" value="ECO:0007669"/>
    <property type="project" value="UniProtKB-KW"/>
</dbReference>
<protein>
    <submittedName>
        <fullName evidence="3">Protease complex subunit PrcB family protein</fullName>
    </submittedName>
</protein>
<evidence type="ECO:0000313" key="4">
    <source>
        <dbReference type="Proteomes" id="UP000611629"/>
    </source>
</evidence>
<dbReference type="AlphaFoldDB" id="A0A974GV35"/>
<feature type="domain" description="Copper amine oxidase-like N-terminal" evidence="1">
    <location>
        <begin position="38"/>
        <end position="148"/>
    </location>
</feature>
<dbReference type="Pfam" id="PF07833">
    <property type="entry name" value="Cu_amine_oxidN1"/>
    <property type="match status" value="1"/>
</dbReference>
<proteinExistence type="predicted"/>
<organism evidence="3 4">
    <name type="scientific">Sedimentibacter hydroxybenzoicus DSM 7310</name>
    <dbReference type="NCBI Taxonomy" id="1123245"/>
    <lineage>
        <taxon>Bacteria</taxon>
        <taxon>Bacillati</taxon>
        <taxon>Bacillota</taxon>
        <taxon>Tissierellia</taxon>
        <taxon>Sedimentibacter</taxon>
    </lineage>
</organism>
<evidence type="ECO:0000259" key="1">
    <source>
        <dbReference type="Pfam" id="PF07833"/>
    </source>
</evidence>
<dbReference type="RefSeq" id="WP_179236619.1">
    <property type="nucleotide sequence ID" value="NZ_JACBNQ010000001.1"/>
</dbReference>
<keyword evidence="3" id="KW-0378">Hydrolase</keyword>
<keyword evidence="3" id="KW-0645">Protease</keyword>
<dbReference type="InterPro" id="IPR036582">
    <property type="entry name" value="Mao_N_sf"/>
</dbReference>
<dbReference type="InterPro" id="IPR025748">
    <property type="entry name" value="PrcB_C_dom"/>
</dbReference>
<accession>A0A974GV35</accession>
<feature type="domain" description="PrcB C-terminal" evidence="2">
    <location>
        <begin position="202"/>
        <end position="259"/>
    </location>
</feature>
<dbReference type="EMBL" id="JACBNQ010000001">
    <property type="protein sequence ID" value="NYB72952.1"/>
    <property type="molecule type" value="Genomic_DNA"/>
</dbReference>
<reference evidence="3" key="1">
    <citation type="submission" date="2020-07" db="EMBL/GenBank/DDBJ databases">
        <title>Genomic analysis of a strain of Sedimentibacter Hydroxybenzoicus DSM7310.</title>
        <authorList>
            <person name="Ma S."/>
        </authorList>
    </citation>
    <scope>NUCLEOTIDE SEQUENCE</scope>
    <source>
        <strain evidence="3">DSM 7310</strain>
    </source>
</reference>
<evidence type="ECO:0000313" key="3">
    <source>
        <dbReference type="EMBL" id="NYB72952.1"/>
    </source>
</evidence>
<dbReference type="InterPro" id="IPR012854">
    <property type="entry name" value="Cu_amine_oxidase-like_N"/>
</dbReference>
<sequence>MNMKRVLVIGLCCITISTSTVFGLSYSLNINSDIKIHLNNEWIKLKDEPFIENDRIMIPLEFVEKLDARIETDLNTGYIKIYKEDIIIEMQTGKNTAKVINNDGGTLTEKEAEINMPPVNVDSVYFVPLRFVAENLGFYVQWDNWQRAAQVKEEGDVMAVERPIEFEIVDRETILNNELLLNLYNENYMSKGIYFLMDDEWMYVLLSAGEKPTGGYSLSIDSITEVTPGTAYINAILNSPDKDSIVTQALTFPNKMLKFDKNNIVNIQWDLSGNELSDEAERNEVINLVQNFGGQLKMVSLLAPEDIIKENMEKYYCEYVTSKLIEDWLDNPAKAPGRLLSSPWPERIDILEIEKLSEDEYEVKGNIIELTSAELKEGGIAVGKPITLNIKKYDEKWVIDAFDFE</sequence>
<dbReference type="SUPFAM" id="SSF55383">
    <property type="entry name" value="Copper amine oxidase, domain N"/>
    <property type="match status" value="1"/>
</dbReference>
<dbReference type="Proteomes" id="UP000611629">
    <property type="component" value="Unassembled WGS sequence"/>
</dbReference>
<gene>
    <name evidence="3" type="ORF">HZF24_02215</name>
</gene>
<keyword evidence="4" id="KW-1185">Reference proteome</keyword>
<name>A0A974GV35_SEDHY</name>
<dbReference type="Gene3D" id="3.30.457.10">
    <property type="entry name" value="Copper amine oxidase-like, N-terminal domain"/>
    <property type="match status" value="1"/>
</dbReference>
<evidence type="ECO:0000259" key="2">
    <source>
        <dbReference type="Pfam" id="PF14343"/>
    </source>
</evidence>
<dbReference type="GO" id="GO:0008233">
    <property type="term" value="F:peptidase activity"/>
    <property type="evidence" value="ECO:0007669"/>
    <property type="project" value="UniProtKB-KW"/>
</dbReference>
<dbReference type="Pfam" id="PF14343">
    <property type="entry name" value="PrcB_C"/>
    <property type="match status" value="1"/>
</dbReference>